<dbReference type="OrthoDB" id="21449at2759"/>
<evidence type="ECO:0000313" key="4">
    <source>
        <dbReference type="Proteomes" id="UP000554482"/>
    </source>
</evidence>
<name>A0A7J6V8W8_THATH</name>
<evidence type="ECO:0000313" key="3">
    <source>
        <dbReference type="EMBL" id="KAF5181128.1"/>
    </source>
</evidence>
<reference evidence="3 4" key="1">
    <citation type="submission" date="2020-06" db="EMBL/GenBank/DDBJ databases">
        <title>Transcriptomic and genomic resources for Thalictrum thalictroides and T. hernandezii: Facilitating candidate gene discovery in an emerging model plant lineage.</title>
        <authorList>
            <person name="Arias T."/>
            <person name="Riano-Pachon D.M."/>
            <person name="Di Stilio V.S."/>
        </authorList>
    </citation>
    <scope>NUCLEOTIDE SEQUENCE [LARGE SCALE GENOMIC DNA]</scope>
    <source>
        <strain evidence="4">cv. WT478/WT964</strain>
        <tissue evidence="3">Leaves</tissue>
    </source>
</reference>
<evidence type="ECO:0000256" key="2">
    <source>
        <dbReference type="SAM" id="MobiDB-lite"/>
    </source>
</evidence>
<sequence>MRDMHNTGISFSSRQASVSVSDKSRPSSACVNGSCESMNSRVSRKNSFSSGSLTKSLIAFIDINFGDKMLLNTILQRNLEPSIHLDVEPLFILKIYLWDICVIDEENSHPSSRPSTPGNDVGLDEGWENSLYDGHLSPSKALRAAILRSRFADTIVKAQQKTLLNNGGKSDPVKLKQEKERLEKQQREEKARIEAQIRAAEAASRMREEMELKMQREREREAARIALQKMERTVEIYENLDILKDLEMLGASLEQDILVHNASPLARLGLFIKDEDLEDEDELETCSQVVELENHSLVVEVKNCNTDLEVENCSTDLNLENNNADVEEGEIA</sequence>
<organism evidence="3 4">
    <name type="scientific">Thalictrum thalictroides</name>
    <name type="common">Rue-anemone</name>
    <name type="synonym">Anemone thalictroides</name>
    <dbReference type="NCBI Taxonomy" id="46969"/>
    <lineage>
        <taxon>Eukaryota</taxon>
        <taxon>Viridiplantae</taxon>
        <taxon>Streptophyta</taxon>
        <taxon>Embryophyta</taxon>
        <taxon>Tracheophyta</taxon>
        <taxon>Spermatophyta</taxon>
        <taxon>Magnoliopsida</taxon>
        <taxon>Ranunculales</taxon>
        <taxon>Ranunculaceae</taxon>
        <taxon>Thalictroideae</taxon>
        <taxon>Thalictrum</taxon>
    </lineage>
</organism>
<protein>
    <submittedName>
        <fullName evidence="3">Transcription factor gte11</fullName>
    </submittedName>
</protein>
<keyword evidence="4" id="KW-1185">Reference proteome</keyword>
<dbReference type="PANTHER" id="PTHR46136">
    <property type="entry name" value="TRANSCRIPTION FACTOR GTE8"/>
    <property type="match status" value="1"/>
</dbReference>
<evidence type="ECO:0000256" key="1">
    <source>
        <dbReference type="SAM" id="Coils"/>
    </source>
</evidence>
<proteinExistence type="predicted"/>
<keyword evidence="1" id="KW-0175">Coiled coil</keyword>
<dbReference type="InterPro" id="IPR052442">
    <property type="entry name" value="Env_Response_Regulator"/>
</dbReference>
<feature type="region of interest" description="Disordered" evidence="2">
    <location>
        <begin position="1"/>
        <end position="29"/>
    </location>
</feature>
<dbReference type="AlphaFoldDB" id="A0A7J6V8W8"/>
<comment type="caution">
    <text evidence="3">The sequence shown here is derived from an EMBL/GenBank/DDBJ whole genome shotgun (WGS) entry which is preliminary data.</text>
</comment>
<gene>
    <name evidence="3" type="ORF">FRX31_029285</name>
</gene>
<feature type="compositionally biased region" description="Low complexity" evidence="2">
    <location>
        <begin position="10"/>
        <end position="21"/>
    </location>
</feature>
<accession>A0A7J6V8W8</accession>
<dbReference type="PANTHER" id="PTHR46136:SF19">
    <property type="entry name" value="TRANSCRIPTION FACTOR GTE12"/>
    <property type="match status" value="1"/>
</dbReference>
<feature type="coiled-coil region" evidence="1">
    <location>
        <begin position="175"/>
        <end position="240"/>
    </location>
</feature>
<dbReference type="EMBL" id="JABWDY010036551">
    <property type="protein sequence ID" value="KAF5181128.1"/>
    <property type="molecule type" value="Genomic_DNA"/>
</dbReference>
<dbReference type="Proteomes" id="UP000554482">
    <property type="component" value="Unassembled WGS sequence"/>
</dbReference>